<feature type="region of interest" description="Disordered" evidence="1">
    <location>
        <begin position="227"/>
        <end position="248"/>
    </location>
</feature>
<evidence type="ECO:0000313" key="2">
    <source>
        <dbReference type="EMBL" id="GBE83749.1"/>
    </source>
</evidence>
<evidence type="ECO:0000256" key="1">
    <source>
        <dbReference type="SAM" id="MobiDB-lite"/>
    </source>
</evidence>
<dbReference type="EMBL" id="BFAD01000005">
    <property type="protein sequence ID" value="GBE83749.1"/>
    <property type="molecule type" value="Genomic_DNA"/>
</dbReference>
<protein>
    <recommendedName>
        <fullName evidence="4">CxC1-like cysteine cluster associated with KDZ transposases domain-containing protein</fullName>
    </recommendedName>
</protein>
<dbReference type="Pfam" id="PF18758">
    <property type="entry name" value="KDZ"/>
    <property type="match status" value="1"/>
</dbReference>
<reference evidence="2 3" key="1">
    <citation type="journal article" date="2018" name="Sci. Rep.">
        <title>Genome sequence of the cauliflower mushroom Sparassis crispa (Hanabiratake) and its association with beneficial usage.</title>
        <authorList>
            <person name="Kiyama R."/>
            <person name="Furutani Y."/>
            <person name="Kawaguchi K."/>
            <person name="Nakanishi T."/>
        </authorList>
    </citation>
    <scope>NUCLEOTIDE SEQUENCE [LARGE SCALE GENOMIC DNA]</scope>
</reference>
<accession>A0A401GNK9</accession>
<feature type="compositionally biased region" description="Basic and acidic residues" evidence="1">
    <location>
        <begin position="227"/>
        <end position="239"/>
    </location>
</feature>
<name>A0A401GNK9_9APHY</name>
<dbReference type="Proteomes" id="UP000287166">
    <property type="component" value="Unassembled WGS sequence"/>
</dbReference>
<gene>
    <name evidence="2" type="ORF">SCP_0508050</name>
</gene>
<comment type="caution">
    <text evidence="2">The sequence shown here is derived from an EMBL/GenBank/DDBJ whole genome shotgun (WGS) entry which is preliminary data.</text>
</comment>
<dbReference type="PANTHER" id="PTHR33096:SF1">
    <property type="entry name" value="CXC1-LIKE CYSTEINE CLUSTER ASSOCIATED WITH KDZ TRANSPOSASES DOMAIN-CONTAINING PROTEIN"/>
    <property type="match status" value="1"/>
</dbReference>
<dbReference type="STRING" id="139825.A0A401GNK9"/>
<keyword evidence="3" id="KW-1185">Reference proteome</keyword>
<sequence>MPELIDTYLAWQHPLSTPAAPAADEARDNMAYTFDIAVLNIYTLTPSVTVPRAANATMAQSLVRNGYLGMTSINPSLAISLKSLELLRALRLFKASFSIEAFAKLLCHYYKLPFRHCYCTVLTDVFEIYLAILREVDKCITSTLGRDTLNWRILNACPACCYKLEDESPQVWKRMFCIDGNNSLKRIAQVGGRLCSDICVFNESNYYLLLEYVDQFADEVENEILQKHDTDEHSNKNDPDQLDEMNDPMTGTSDSAVIPCTDNWKAAAADEKKCMWAIFEETRIFASACPHEFVLWLINMVRSGKLAKYPLAIISRVLEVFGEKSLCGYDIGCSFEGTICRSSLGLEWQHHGCRCCVNAFHGYSHNYRCQTTNHPNAIIGMSLEDLETLERVFSRSNELTPIT</sequence>
<dbReference type="OrthoDB" id="2689725at2759"/>
<dbReference type="InParanoid" id="A0A401GNK9"/>
<proteinExistence type="predicted"/>
<organism evidence="2 3">
    <name type="scientific">Sparassis crispa</name>
    <dbReference type="NCBI Taxonomy" id="139825"/>
    <lineage>
        <taxon>Eukaryota</taxon>
        <taxon>Fungi</taxon>
        <taxon>Dikarya</taxon>
        <taxon>Basidiomycota</taxon>
        <taxon>Agaricomycotina</taxon>
        <taxon>Agaricomycetes</taxon>
        <taxon>Polyporales</taxon>
        <taxon>Sparassidaceae</taxon>
        <taxon>Sparassis</taxon>
    </lineage>
</organism>
<evidence type="ECO:0000313" key="3">
    <source>
        <dbReference type="Proteomes" id="UP000287166"/>
    </source>
</evidence>
<dbReference type="AlphaFoldDB" id="A0A401GNK9"/>
<evidence type="ECO:0008006" key="4">
    <source>
        <dbReference type="Google" id="ProtNLM"/>
    </source>
</evidence>
<dbReference type="InterPro" id="IPR040521">
    <property type="entry name" value="KDZ"/>
</dbReference>
<dbReference type="GeneID" id="38780666"/>
<dbReference type="PANTHER" id="PTHR33096">
    <property type="entry name" value="CXC2 DOMAIN-CONTAINING PROTEIN"/>
    <property type="match status" value="1"/>
</dbReference>
<dbReference type="RefSeq" id="XP_027614662.1">
    <property type="nucleotide sequence ID" value="XM_027758861.1"/>
</dbReference>